<proteinExistence type="predicted"/>
<protein>
    <submittedName>
        <fullName evidence="1">Uncharacterized protein</fullName>
    </submittedName>
</protein>
<evidence type="ECO:0000313" key="2">
    <source>
        <dbReference type="Proteomes" id="UP000283269"/>
    </source>
</evidence>
<dbReference type="OrthoDB" id="3046222at2759"/>
<dbReference type="STRING" id="93625.A0A409XKE2"/>
<gene>
    <name evidence="1" type="ORF">CVT25_000301</name>
</gene>
<reference evidence="1 2" key="1">
    <citation type="journal article" date="2018" name="Evol. Lett.">
        <title>Horizontal gene cluster transfer increased hallucinogenic mushroom diversity.</title>
        <authorList>
            <person name="Reynolds H.T."/>
            <person name="Vijayakumar V."/>
            <person name="Gluck-Thaler E."/>
            <person name="Korotkin H.B."/>
            <person name="Matheny P.B."/>
            <person name="Slot J.C."/>
        </authorList>
    </citation>
    <scope>NUCLEOTIDE SEQUENCE [LARGE SCALE GENOMIC DNA]</scope>
    <source>
        <strain evidence="1 2">2631</strain>
    </source>
</reference>
<name>A0A409XKE2_PSICY</name>
<dbReference type="Proteomes" id="UP000283269">
    <property type="component" value="Unassembled WGS sequence"/>
</dbReference>
<dbReference type="EMBL" id="NHYD01001411">
    <property type="protein sequence ID" value="PPQ91243.1"/>
    <property type="molecule type" value="Genomic_DNA"/>
</dbReference>
<evidence type="ECO:0000313" key="1">
    <source>
        <dbReference type="EMBL" id="PPQ91243.1"/>
    </source>
</evidence>
<accession>A0A409XKE2</accession>
<dbReference type="AlphaFoldDB" id="A0A409XKE2"/>
<sequence>MKIVHFFNDGPHSHAHPGCVLHPLPDEKLHFEELVQAHPKTRPLGLMADVPGVARPGESVIDISDVYLNADQVGKERLKIKKKAQTRGDDFMAGFSKFMAEHPGFVLNAQLGVVAVIMVQSKFMWSNLVKNSLLERLINRMVNDATHDWWEEHSALLMVMDFNNAEQNSFIMAFVEFWLFQEDNHQTRTQLKMDTEIFIKGCQEHFCTGVTYISCISGVVPPAQKDVFMS</sequence>
<organism evidence="1 2">
    <name type="scientific">Psilocybe cyanescens</name>
    <dbReference type="NCBI Taxonomy" id="93625"/>
    <lineage>
        <taxon>Eukaryota</taxon>
        <taxon>Fungi</taxon>
        <taxon>Dikarya</taxon>
        <taxon>Basidiomycota</taxon>
        <taxon>Agaricomycotina</taxon>
        <taxon>Agaricomycetes</taxon>
        <taxon>Agaricomycetidae</taxon>
        <taxon>Agaricales</taxon>
        <taxon>Agaricineae</taxon>
        <taxon>Strophariaceae</taxon>
        <taxon>Psilocybe</taxon>
    </lineage>
</organism>
<keyword evidence="2" id="KW-1185">Reference proteome</keyword>
<dbReference type="InParanoid" id="A0A409XKE2"/>
<comment type="caution">
    <text evidence="1">The sequence shown here is derived from an EMBL/GenBank/DDBJ whole genome shotgun (WGS) entry which is preliminary data.</text>
</comment>